<proteinExistence type="inferred from homology"/>
<dbReference type="PANTHER" id="PTHR42879">
    <property type="entry name" value="3-OXOACYL-(ACYL-CARRIER-PROTEIN) REDUCTASE"/>
    <property type="match status" value="1"/>
</dbReference>
<dbReference type="GO" id="GO:0032787">
    <property type="term" value="P:monocarboxylic acid metabolic process"/>
    <property type="evidence" value="ECO:0007669"/>
    <property type="project" value="UniProtKB-ARBA"/>
</dbReference>
<dbReference type="InterPro" id="IPR050259">
    <property type="entry name" value="SDR"/>
</dbReference>
<organism evidence="4 5">
    <name type="scientific">Lawsonibacter hominis</name>
    <dbReference type="NCBI Taxonomy" id="2763053"/>
    <lineage>
        <taxon>Bacteria</taxon>
        <taxon>Bacillati</taxon>
        <taxon>Bacillota</taxon>
        <taxon>Clostridia</taxon>
        <taxon>Eubacteriales</taxon>
        <taxon>Oscillospiraceae</taxon>
        <taxon>Lawsonibacter</taxon>
    </lineage>
</organism>
<evidence type="ECO:0000256" key="2">
    <source>
        <dbReference type="ARBA" id="ARBA00023002"/>
    </source>
</evidence>
<dbReference type="InterPro" id="IPR002347">
    <property type="entry name" value="SDR_fam"/>
</dbReference>
<dbReference type="PRINTS" id="PR00080">
    <property type="entry name" value="SDRFAMILY"/>
</dbReference>
<dbReference type="RefSeq" id="WP_186906398.1">
    <property type="nucleotide sequence ID" value="NZ_JACOPP010000002.1"/>
</dbReference>
<dbReference type="Gene3D" id="3.40.50.720">
    <property type="entry name" value="NAD(P)-binding Rossmann-like Domain"/>
    <property type="match status" value="1"/>
</dbReference>
<keyword evidence="2" id="KW-0560">Oxidoreductase</keyword>
<dbReference type="SUPFAM" id="SSF51735">
    <property type="entry name" value="NAD(P)-binding Rossmann-fold domains"/>
    <property type="match status" value="1"/>
</dbReference>
<accession>A0A8J6J4J9</accession>
<dbReference type="GO" id="GO:0008202">
    <property type="term" value="P:steroid metabolic process"/>
    <property type="evidence" value="ECO:0007669"/>
    <property type="project" value="UniProtKB-KW"/>
</dbReference>
<gene>
    <name evidence="4" type="ORF">H8S57_01980</name>
</gene>
<reference evidence="4" key="1">
    <citation type="submission" date="2020-08" db="EMBL/GenBank/DDBJ databases">
        <title>Genome public.</title>
        <authorList>
            <person name="Liu C."/>
            <person name="Sun Q."/>
        </authorList>
    </citation>
    <scope>NUCLEOTIDE SEQUENCE</scope>
    <source>
        <strain evidence="4">NSJ-51</strain>
    </source>
</reference>
<comment type="similarity">
    <text evidence="1">Belongs to the short-chain dehydrogenases/reductases (SDR) family.</text>
</comment>
<evidence type="ECO:0000313" key="5">
    <source>
        <dbReference type="Proteomes" id="UP000661435"/>
    </source>
</evidence>
<protein>
    <submittedName>
        <fullName evidence="4">SDR family oxidoreductase</fullName>
    </submittedName>
</protein>
<dbReference type="GO" id="GO:0016491">
    <property type="term" value="F:oxidoreductase activity"/>
    <property type="evidence" value="ECO:0007669"/>
    <property type="project" value="UniProtKB-KW"/>
</dbReference>
<dbReference type="Proteomes" id="UP000661435">
    <property type="component" value="Unassembled WGS sequence"/>
</dbReference>
<dbReference type="PRINTS" id="PR00081">
    <property type="entry name" value="GDHRDH"/>
</dbReference>
<dbReference type="FunFam" id="3.40.50.720:FF:000173">
    <property type="entry name" value="3-oxoacyl-[acyl-carrier protein] reductase"/>
    <property type="match status" value="1"/>
</dbReference>
<name>A0A8J6J4J9_9FIRM</name>
<comment type="caution">
    <text evidence="4">The sequence shown here is derived from an EMBL/GenBank/DDBJ whole genome shotgun (WGS) entry which is preliminary data.</text>
</comment>
<evidence type="ECO:0000256" key="3">
    <source>
        <dbReference type="ARBA" id="ARBA00023221"/>
    </source>
</evidence>
<dbReference type="EMBL" id="JACOPP010000002">
    <property type="protein sequence ID" value="MBC5732496.1"/>
    <property type="molecule type" value="Genomic_DNA"/>
</dbReference>
<dbReference type="Pfam" id="PF13561">
    <property type="entry name" value="adh_short_C2"/>
    <property type="match status" value="1"/>
</dbReference>
<dbReference type="NCBIfam" id="NF009466">
    <property type="entry name" value="PRK12826.1-2"/>
    <property type="match status" value="1"/>
</dbReference>
<dbReference type="PROSITE" id="PS00061">
    <property type="entry name" value="ADH_SHORT"/>
    <property type="match status" value="1"/>
</dbReference>
<dbReference type="InterPro" id="IPR036291">
    <property type="entry name" value="NAD(P)-bd_dom_sf"/>
</dbReference>
<keyword evidence="3" id="KW-0753">Steroid metabolism</keyword>
<evidence type="ECO:0000313" key="4">
    <source>
        <dbReference type="EMBL" id="MBC5732496.1"/>
    </source>
</evidence>
<sequence length="243" mass="26684">MEQMLALVTGGARSIGRACCEALLKDGYRVVFFDVDDVSAAEFLRVFAGGRLYYRHCDVSSFTAVEEHCRAVREQFGTVTVLVNNAGIQTHCRFDALTEELWDETLAINLKSAFCTCKCLVPGMVAQGYGRIVNIASMSARRGSRRHVHYCASKAGLLGFTRALSQEIAENGVTVNAVCPGIVESDMIRETLQEKREIWLKEMHVKRLGTPADIARAVSFLADRASGWITGQAFEINGGILTP</sequence>
<dbReference type="PANTHER" id="PTHR42879:SF2">
    <property type="entry name" value="3-OXOACYL-[ACYL-CARRIER-PROTEIN] REDUCTASE FABG"/>
    <property type="match status" value="1"/>
</dbReference>
<keyword evidence="5" id="KW-1185">Reference proteome</keyword>
<keyword evidence="3" id="KW-0443">Lipid metabolism</keyword>
<evidence type="ECO:0000256" key="1">
    <source>
        <dbReference type="ARBA" id="ARBA00006484"/>
    </source>
</evidence>
<dbReference type="InterPro" id="IPR020904">
    <property type="entry name" value="Sc_DH/Rdtase_CS"/>
</dbReference>
<dbReference type="AlphaFoldDB" id="A0A8J6J4J9"/>